<dbReference type="InterPro" id="IPR013221">
    <property type="entry name" value="Mur_ligase_cen"/>
</dbReference>
<reference evidence="12 13" key="1">
    <citation type="submission" date="2023-07" db="EMBL/GenBank/DDBJ databases">
        <title>Novel species of Thermanaerothrix with wide hydrolytic capabilities.</title>
        <authorList>
            <person name="Zayulina K.S."/>
            <person name="Podosokorskaya O.A."/>
            <person name="Elcheninov A.G."/>
        </authorList>
    </citation>
    <scope>NUCLEOTIDE SEQUENCE [LARGE SCALE GENOMIC DNA]</scope>
    <source>
        <strain evidence="12 13">4228-RoL</strain>
    </source>
</reference>
<proteinExistence type="inferred from homology"/>
<comment type="similarity">
    <text evidence="1 7">Belongs to the MurCDEF family. MurE subfamily.</text>
</comment>
<keyword evidence="6 7" id="KW-0961">Cell wall biogenesis/degradation</keyword>
<evidence type="ECO:0000259" key="10">
    <source>
        <dbReference type="Pfam" id="PF02875"/>
    </source>
</evidence>
<sequence length="532" mass="57616">MSYASVIALPRPLSLNDILAQTPIEVLNPEPLPRIMIQGLCMDSRDAFPGCLFVALPGTTTDGHRYIPQAIQKGAVAVMGTQPYDANPHSVPYIQVQDARFALAYLSAALYNFPARSMTVIGVTGTDGKTTTTNLIYHVLLAAGLKAGMISTVNAVIGDQVLDTGFHVTTPEAPDVQRYLALMRDSGLTHAVLEATSHGLAQDRVTACEFDIAVVTNITHEHLDYHGSYEAYRAAKARLFQFLETTLPKPQGNPRLAVLNRDDVSYGYLRALVKGPQVAYSLQPGAEVWAETVRQDAEGLSFVAHVGQHVIPIRSRLIGEYNVSNILAAIAATVLGLGVAPEAARLGVFNLPGIPGRMERIDLGQDFFAIVDFAHTPNALKRALTTVRQLTRGRVIAIFGSAGLRDREKRHLMAAESARLADITILTAEDPRTESLEEILDVMLRAAVREGAVEGETVFRVPDRGEAIRLGVCLAQPGDVVIALGKGHEQSMCFGTVEYPWDDRLAMRAALAERLGLSGYSMPYLPTQGESE</sequence>
<evidence type="ECO:0000256" key="1">
    <source>
        <dbReference type="ARBA" id="ARBA00005898"/>
    </source>
</evidence>
<dbReference type="RefSeq" id="WP_315625921.1">
    <property type="nucleotide sequence ID" value="NZ_JAUHMF010000002.1"/>
</dbReference>
<dbReference type="InterPro" id="IPR035911">
    <property type="entry name" value="MurE/MurF_N"/>
</dbReference>
<organism evidence="12 13">
    <name type="scientific">Thermanaerothrix solaris</name>
    <dbReference type="NCBI Taxonomy" id="3058434"/>
    <lineage>
        <taxon>Bacteria</taxon>
        <taxon>Bacillati</taxon>
        <taxon>Chloroflexota</taxon>
        <taxon>Anaerolineae</taxon>
        <taxon>Anaerolineales</taxon>
        <taxon>Anaerolineaceae</taxon>
        <taxon>Thermanaerothrix</taxon>
    </lineage>
</organism>
<keyword evidence="7" id="KW-0067">ATP-binding</keyword>
<evidence type="ECO:0000313" key="12">
    <source>
        <dbReference type="EMBL" id="MDT8899236.1"/>
    </source>
</evidence>
<dbReference type="EC" id="6.3.2.-" evidence="7"/>
<evidence type="ECO:0000256" key="5">
    <source>
        <dbReference type="ARBA" id="ARBA00023306"/>
    </source>
</evidence>
<comment type="subcellular location">
    <subcellularLocation>
        <location evidence="7 8">Cytoplasm</location>
    </subcellularLocation>
</comment>
<name>A0ABU3NQZ0_9CHLR</name>
<dbReference type="InterPro" id="IPR036615">
    <property type="entry name" value="Mur_ligase_C_dom_sf"/>
</dbReference>
<feature type="modified residue" description="N6-carboxylysine" evidence="7">
    <location>
        <position position="236"/>
    </location>
</feature>
<comment type="PTM">
    <text evidence="7">Carboxylation is probably crucial for Mg(2+) binding and, consequently, for the gamma-phosphate positioning of ATP.</text>
</comment>
<evidence type="ECO:0000259" key="9">
    <source>
        <dbReference type="Pfam" id="PF01225"/>
    </source>
</evidence>
<dbReference type="PANTHER" id="PTHR23135">
    <property type="entry name" value="MUR LIGASE FAMILY MEMBER"/>
    <property type="match status" value="1"/>
</dbReference>
<comment type="pathway">
    <text evidence="7 8">Cell wall biogenesis; peptidoglycan biosynthesis.</text>
</comment>
<dbReference type="Gene3D" id="3.90.190.20">
    <property type="entry name" value="Mur ligase, C-terminal domain"/>
    <property type="match status" value="1"/>
</dbReference>
<evidence type="ECO:0000256" key="3">
    <source>
        <dbReference type="ARBA" id="ARBA00022960"/>
    </source>
</evidence>
<keyword evidence="7" id="KW-0547">Nucleotide-binding</keyword>
<dbReference type="Pfam" id="PF02875">
    <property type="entry name" value="Mur_ligase_C"/>
    <property type="match status" value="1"/>
</dbReference>
<dbReference type="PANTHER" id="PTHR23135:SF4">
    <property type="entry name" value="UDP-N-ACETYLMURAMOYL-L-ALANYL-D-GLUTAMATE--2,6-DIAMINOPIMELATE LIGASE MURE HOMOLOG, CHLOROPLASTIC"/>
    <property type="match status" value="1"/>
</dbReference>
<feature type="binding site" evidence="7">
    <location>
        <position position="196"/>
    </location>
    <ligand>
        <name>UDP-N-acetyl-alpha-D-muramoyl-L-alanyl-D-glutamate</name>
        <dbReference type="ChEBI" id="CHEBI:83900"/>
    </ligand>
</feature>
<evidence type="ECO:0000256" key="6">
    <source>
        <dbReference type="ARBA" id="ARBA00023316"/>
    </source>
</evidence>
<dbReference type="NCBIfam" id="NF001126">
    <property type="entry name" value="PRK00139.1-4"/>
    <property type="match status" value="1"/>
</dbReference>
<dbReference type="InterPro" id="IPR036565">
    <property type="entry name" value="Mur-like_cat_sf"/>
</dbReference>
<comment type="caution">
    <text evidence="12">The sequence shown here is derived from an EMBL/GenBank/DDBJ whole genome shotgun (WGS) entry which is preliminary data.</text>
</comment>
<dbReference type="Pfam" id="PF08245">
    <property type="entry name" value="Mur_ligase_M"/>
    <property type="match status" value="1"/>
</dbReference>
<feature type="domain" description="Mur ligase central" evidence="11">
    <location>
        <begin position="123"/>
        <end position="332"/>
    </location>
</feature>
<dbReference type="GO" id="GO:0008765">
    <property type="term" value="F:UDP-N-acetylmuramoylalanyl-D-glutamate-2,6-diaminopimelate ligase activity"/>
    <property type="evidence" value="ECO:0007669"/>
    <property type="project" value="UniProtKB-EC"/>
</dbReference>
<dbReference type="Gene3D" id="3.40.1190.10">
    <property type="entry name" value="Mur-like, catalytic domain"/>
    <property type="match status" value="1"/>
</dbReference>
<keyword evidence="7" id="KW-0460">Magnesium</keyword>
<evidence type="ECO:0000256" key="8">
    <source>
        <dbReference type="RuleBase" id="RU004135"/>
    </source>
</evidence>
<feature type="binding site" evidence="7">
    <location>
        <position position="202"/>
    </location>
    <ligand>
        <name>UDP-N-acetyl-alpha-D-muramoyl-L-alanyl-D-glutamate</name>
        <dbReference type="ChEBI" id="CHEBI:83900"/>
    </ligand>
</feature>
<comment type="function">
    <text evidence="7">Catalyzes the addition of an amino acid to the nucleotide precursor UDP-N-acetylmuramoyl-L-alanyl-D-glutamate (UMAG) in the biosynthesis of bacterial cell-wall peptidoglycan.</text>
</comment>
<keyword evidence="2 7" id="KW-0132">Cell division</keyword>
<dbReference type="Proteomes" id="UP001254165">
    <property type="component" value="Unassembled WGS sequence"/>
</dbReference>
<dbReference type="Pfam" id="PF01225">
    <property type="entry name" value="Mur_ligase"/>
    <property type="match status" value="1"/>
</dbReference>
<dbReference type="InterPro" id="IPR000713">
    <property type="entry name" value="Mur_ligase_N"/>
</dbReference>
<evidence type="ECO:0000256" key="7">
    <source>
        <dbReference type="HAMAP-Rule" id="MF_00208"/>
    </source>
</evidence>
<keyword evidence="7" id="KW-0963">Cytoplasm</keyword>
<keyword evidence="13" id="KW-1185">Reference proteome</keyword>
<feature type="binding site" evidence="7">
    <location>
        <begin position="169"/>
        <end position="170"/>
    </location>
    <ligand>
        <name>UDP-N-acetyl-alpha-D-muramoyl-L-alanyl-D-glutamate</name>
        <dbReference type="ChEBI" id="CHEBI:83900"/>
    </ligand>
</feature>
<dbReference type="SUPFAM" id="SSF53244">
    <property type="entry name" value="MurD-like peptide ligases, peptide-binding domain"/>
    <property type="match status" value="1"/>
</dbReference>
<dbReference type="Gene3D" id="3.40.1390.10">
    <property type="entry name" value="MurE/MurF, N-terminal domain"/>
    <property type="match status" value="1"/>
</dbReference>
<feature type="binding site" evidence="7">
    <location>
        <begin position="125"/>
        <end position="131"/>
    </location>
    <ligand>
        <name>ATP</name>
        <dbReference type="ChEBI" id="CHEBI:30616"/>
    </ligand>
</feature>
<evidence type="ECO:0000313" key="13">
    <source>
        <dbReference type="Proteomes" id="UP001254165"/>
    </source>
</evidence>
<feature type="binding site" evidence="7">
    <location>
        <position position="204"/>
    </location>
    <ligand>
        <name>UDP-N-acetyl-alpha-D-muramoyl-L-alanyl-D-glutamate</name>
        <dbReference type="ChEBI" id="CHEBI:83900"/>
    </ligand>
</feature>
<dbReference type="HAMAP" id="MF_00208">
    <property type="entry name" value="MurE"/>
    <property type="match status" value="1"/>
</dbReference>
<evidence type="ECO:0000256" key="2">
    <source>
        <dbReference type="ARBA" id="ARBA00022618"/>
    </source>
</evidence>
<dbReference type="InterPro" id="IPR005761">
    <property type="entry name" value="UDP-N-AcMur-Glu-dNH2Pim_ligase"/>
</dbReference>
<gene>
    <name evidence="7" type="primary">murE</name>
    <name evidence="12" type="ORF">QYE77_13300</name>
</gene>
<evidence type="ECO:0000259" key="11">
    <source>
        <dbReference type="Pfam" id="PF08245"/>
    </source>
</evidence>
<keyword evidence="4 7" id="KW-0573">Peptidoglycan synthesis</keyword>
<dbReference type="InterPro" id="IPR004101">
    <property type="entry name" value="Mur_ligase_C"/>
</dbReference>
<evidence type="ECO:0000256" key="4">
    <source>
        <dbReference type="ARBA" id="ARBA00022984"/>
    </source>
</evidence>
<comment type="cofactor">
    <cofactor evidence="7">
        <name>Mg(2+)</name>
        <dbReference type="ChEBI" id="CHEBI:18420"/>
    </cofactor>
</comment>
<keyword evidence="7 12" id="KW-0436">Ligase</keyword>
<accession>A0ABU3NQZ0</accession>
<protein>
    <recommendedName>
        <fullName evidence="7">UDP-N-acetylmuramyl-tripeptide synthetase</fullName>
        <ecNumber evidence="7">6.3.2.-</ecNumber>
    </recommendedName>
    <alternativeName>
        <fullName evidence="7">UDP-MurNAc-tripeptide synthetase</fullName>
    </alternativeName>
</protein>
<dbReference type="NCBIfam" id="TIGR01085">
    <property type="entry name" value="murE"/>
    <property type="match status" value="1"/>
</dbReference>
<comment type="caution">
    <text evidence="7">Lacks conserved residue(s) required for the propagation of feature annotation.</text>
</comment>
<feature type="binding site" evidence="7">
    <location>
        <position position="44"/>
    </location>
    <ligand>
        <name>UDP-N-acetyl-alpha-D-muramoyl-L-alanyl-D-glutamate</name>
        <dbReference type="ChEBI" id="CHEBI:83900"/>
    </ligand>
</feature>
<dbReference type="SUPFAM" id="SSF63418">
    <property type="entry name" value="MurE/MurF N-terminal domain"/>
    <property type="match status" value="1"/>
</dbReference>
<feature type="domain" description="Mur ligase C-terminal" evidence="10">
    <location>
        <begin position="356"/>
        <end position="487"/>
    </location>
</feature>
<dbReference type="EMBL" id="JAUHMF010000002">
    <property type="protein sequence ID" value="MDT8899236.1"/>
    <property type="molecule type" value="Genomic_DNA"/>
</dbReference>
<keyword evidence="5 7" id="KW-0131">Cell cycle</keyword>
<dbReference type="SUPFAM" id="SSF53623">
    <property type="entry name" value="MurD-like peptide ligases, catalytic domain"/>
    <property type="match status" value="1"/>
</dbReference>
<feature type="domain" description="Mur ligase N-terminal catalytic" evidence="9">
    <location>
        <begin position="37"/>
        <end position="108"/>
    </location>
</feature>
<keyword evidence="3 7" id="KW-0133">Cell shape</keyword>